<protein>
    <recommendedName>
        <fullName evidence="4">Lipoprotein</fullName>
    </recommendedName>
</protein>
<reference evidence="3" key="1">
    <citation type="journal article" date="2019" name="Int. J. Syst. Evol. Microbiol.">
        <title>The Global Catalogue of Microorganisms (GCM) 10K type strain sequencing project: providing services to taxonomists for standard genome sequencing and annotation.</title>
        <authorList>
            <consortium name="The Broad Institute Genomics Platform"/>
            <consortium name="The Broad Institute Genome Sequencing Center for Infectious Disease"/>
            <person name="Wu L."/>
            <person name="Ma J."/>
        </authorList>
    </citation>
    <scope>NUCLEOTIDE SEQUENCE [LARGE SCALE GENOMIC DNA]</scope>
    <source>
        <strain evidence="3">JCM 4594</strain>
    </source>
</reference>
<name>A0ABQ2ZMU3_9ACTN</name>
<comment type="caution">
    <text evidence="2">The sequence shown here is derived from an EMBL/GenBank/DDBJ whole genome shotgun (WGS) entry which is preliminary data.</text>
</comment>
<dbReference type="Proteomes" id="UP000600946">
    <property type="component" value="Unassembled WGS sequence"/>
</dbReference>
<evidence type="ECO:0000313" key="3">
    <source>
        <dbReference type="Proteomes" id="UP000600946"/>
    </source>
</evidence>
<organism evidence="2 3">
    <name type="scientific">Streptomyces xanthochromogenes</name>
    <dbReference type="NCBI Taxonomy" id="67384"/>
    <lineage>
        <taxon>Bacteria</taxon>
        <taxon>Bacillati</taxon>
        <taxon>Actinomycetota</taxon>
        <taxon>Actinomycetes</taxon>
        <taxon>Kitasatosporales</taxon>
        <taxon>Streptomycetaceae</taxon>
        <taxon>Streptomyces</taxon>
    </lineage>
</organism>
<evidence type="ECO:0000256" key="1">
    <source>
        <dbReference type="SAM" id="SignalP"/>
    </source>
</evidence>
<keyword evidence="1" id="KW-0732">Signal</keyword>
<evidence type="ECO:0000313" key="2">
    <source>
        <dbReference type="EMBL" id="GGY17799.1"/>
    </source>
</evidence>
<proteinExistence type="predicted"/>
<keyword evidence="3" id="KW-1185">Reference proteome</keyword>
<evidence type="ECO:0008006" key="4">
    <source>
        <dbReference type="Google" id="ProtNLM"/>
    </source>
</evidence>
<dbReference type="EMBL" id="BMUU01000001">
    <property type="protein sequence ID" value="GGY17799.1"/>
    <property type="molecule type" value="Genomic_DNA"/>
</dbReference>
<gene>
    <name evidence="2" type="ORF">GCM10010326_07810</name>
</gene>
<dbReference type="PROSITE" id="PS51257">
    <property type="entry name" value="PROKAR_LIPOPROTEIN"/>
    <property type="match status" value="1"/>
</dbReference>
<feature type="chain" id="PRO_5045512258" description="Lipoprotein" evidence="1">
    <location>
        <begin position="23"/>
        <end position="120"/>
    </location>
</feature>
<feature type="signal peptide" evidence="1">
    <location>
        <begin position="1"/>
        <end position="22"/>
    </location>
</feature>
<sequence>MHRRLSYALAAPLFLAVGLALTGCDRRAAQEASVPLEGLLVQGRVVTTTPAVNGCEAARLAARESDSTVSLTLRIRSIYRSGQKCSMIMGRWRISTTLREPVGDRSVVDATTYETVRPQG</sequence>
<accession>A0ABQ2ZMU3</accession>